<feature type="domain" description="Ketoreductase" evidence="3">
    <location>
        <begin position="64"/>
        <end position="241"/>
    </location>
</feature>
<evidence type="ECO:0000313" key="5">
    <source>
        <dbReference type="Proteomes" id="UP000305888"/>
    </source>
</evidence>
<dbReference type="PANTHER" id="PTHR48107">
    <property type="entry name" value="NADPH-DEPENDENT ALDEHYDE REDUCTASE-LIKE PROTEIN, CHLOROPLASTIC-RELATED"/>
    <property type="match status" value="1"/>
</dbReference>
<dbReference type="InterPro" id="IPR002347">
    <property type="entry name" value="SDR_fam"/>
</dbReference>
<dbReference type="AlphaFoldDB" id="A0A5B8FXB7"/>
<sequence>MGALVRGREARESGRADQILISSSTRSIQYCNRSLHQFRRPLTHFRTRSLCATTRGKAGLENGKTALVTGGSGGIGGSIAKRLASDGFQVAVQYCGASEAADKVVAEIAAAGGAAFSIRADVSQEVEVAEMFDTVMARGTCDVVVHSAGMMELAPISANALDGFDRTIATNLRGTYLAMCAAAEHMPKSGRFIALSTSVIGVNFPRYGAYIASKLGVEGLVRVFANEMRGRGISVNAVAPGPVATPLFLQGKSQEEIDRLAALPPLERLGTPEDIAAVVSFLAGPDGGWVNGQVLRANGGFA</sequence>
<evidence type="ECO:0000256" key="2">
    <source>
        <dbReference type="ARBA" id="ARBA00023002"/>
    </source>
</evidence>
<dbReference type="FunFam" id="3.40.50.720:FF:000084">
    <property type="entry name" value="Short-chain dehydrogenase reductase"/>
    <property type="match status" value="1"/>
</dbReference>
<comment type="similarity">
    <text evidence="1">Belongs to the short-chain dehydrogenases/reductases (SDR) family.</text>
</comment>
<dbReference type="Pfam" id="PF13561">
    <property type="entry name" value="adh_short_C2"/>
    <property type="match status" value="1"/>
</dbReference>
<keyword evidence="5" id="KW-1185">Reference proteome</keyword>
<proteinExistence type="inferred from homology"/>
<dbReference type="SMART" id="SM00822">
    <property type="entry name" value="PKS_KR"/>
    <property type="match status" value="1"/>
</dbReference>
<reference evidence="4 5" key="1">
    <citation type="submission" date="2019-06" db="EMBL/GenBank/DDBJ databases">
        <title>Genome sequence of Rhodobacteraceae bacterium D4M1.</title>
        <authorList>
            <person name="Cao J."/>
        </authorList>
    </citation>
    <scope>NUCLEOTIDE SEQUENCE [LARGE SCALE GENOMIC DNA]</scope>
    <source>
        <strain evidence="4 5">D4M1</strain>
    </source>
</reference>
<dbReference type="GO" id="GO:0016614">
    <property type="term" value="F:oxidoreductase activity, acting on CH-OH group of donors"/>
    <property type="evidence" value="ECO:0007669"/>
    <property type="project" value="UniProtKB-ARBA"/>
</dbReference>
<evidence type="ECO:0000256" key="1">
    <source>
        <dbReference type="ARBA" id="ARBA00006484"/>
    </source>
</evidence>
<dbReference type="KEGG" id="ppru:FDP22_15955"/>
<protein>
    <submittedName>
        <fullName evidence="4">SDR family oxidoreductase</fullName>
    </submittedName>
</protein>
<gene>
    <name evidence="4" type="ORF">FDP22_15955</name>
</gene>
<dbReference type="OrthoDB" id="198783at2"/>
<keyword evidence="2" id="KW-0560">Oxidoreductase</keyword>
<accession>A0A5B8FXB7</accession>
<organism evidence="4 5">
    <name type="scientific">Paroceanicella profunda</name>
    <dbReference type="NCBI Taxonomy" id="2579971"/>
    <lineage>
        <taxon>Bacteria</taxon>
        <taxon>Pseudomonadati</taxon>
        <taxon>Pseudomonadota</taxon>
        <taxon>Alphaproteobacteria</taxon>
        <taxon>Rhodobacterales</taxon>
        <taxon>Paracoccaceae</taxon>
        <taxon>Paroceanicella</taxon>
    </lineage>
</organism>
<name>A0A5B8FXB7_9RHOB</name>
<dbReference type="SUPFAM" id="SSF51735">
    <property type="entry name" value="NAD(P)-binding Rossmann-fold domains"/>
    <property type="match status" value="1"/>
</dbReference>
<dbReference type="PRINTS" id="PR00081">
    <property type="entry name" value="GDHRDH"/>
</dbReference>
<evidence type="ECO:0000259" key="3">
    <source>
        <dbReference type="SMART" id="SM00822"/>
    </source>
</evidence>
<evidence type="ECO:0000313" key="4">
    <source>
        <dbReference type="EMBL" id="QDL93145.1"/>
    </source>
</evidence>
<dbReference type="Gene3D" id="3.40.50.720">
    <property type="entry name" value="NAD(P)-binding Rossmann-like Domain"/>
    <property type="match status" value="1"/>
</dbReference>
<dbReference type="PANTHER" id="PTHR48107:SF7">
    <property type="entry name" value="RE15974P"/>
    <property type="match status" value="1"/>
</dbReference>
<dbReference type="InterPro" id="IPR057326">
    <property type="entry name" value="KR_dom"/>
</dbReference>
<dbReference type="Proteomes" id="UP000305888">
    <property type="component" value="Chromosome"/>
</dbReference>
<dbReference type="InterPro" id="IPR036291">
    <property type="entry name" value="NAD(P)-bd_dom_sf"/>
</dbReference>
<dbReference type="EMBL" id="CP040818">
    <property type="protein sequence ID" value="QDL93145.1"/>
    <property type="molecule type" value="Genomic_DNA"/>
</dbReference>